<dbReference type="FunFam" id="1.10.510.10:FF:000571">
    <property type="entry name" value="Maternal embryonic leucine zipper kinase"/>
    <property type="match status" value="1"/>
</dbReference>
<feature type="region of interest" description="Disordered" evidence="10">
    <location>
        <begin position="435"/>
        <end position="460"/>
    </location>
</feature>
<feature type="binding site" evidence="9">
    <location>
        <position position="76"/>
    </location>
    <ligand>
        <name>ATP</name>
        <dbReference type="ChEBI" id="CHEBI:30616"/>
    </ligand>
</feature>
<evidence type="ECO:0000256" key="7">
    <source>
        <dbReference type="ARBA" id="ARBA00022840"/>
    </source>
</evidence>
<evidence type="ECO:0000256" key="1">
    <source>
        <dbReference type="ARBA" id="ARBA00001946"/>
    </source>
</evidence>
<evidence type="ECO:0000256" key="10">
    <source>
        <dbReference type="SAM" id="MobiDB-lite"/>
    </source>
</evidence>
<dbReference type="PANTHER" id="PTHR24342:SF20">
    <property type="entry name" value="MYOSIN LIGHT CHAIN KINASE, SMOOTH MUSCLE"/>
    <property type="match status" value="1"/>
</dbReference>
<gene>
    <name evidence="12" type="ORF">DICVIV_10881</name>
</gene>
<organism evidence="12 13">
    <name type="scientific">Dictyocaulus viviparus</name>
    <name type="common">Bovine lungworm</name>
    <dbReference type="NCBI Taxonomy" id="29172"/>
    <lineage>
        <taxon>Eukaryota</taxon>
        <taxon>Metazoa</taxon>
        <taxon>Ecdysozoa</taxon>
        <taxon>Nematoda</taxon>
        <taxon>Chromadorea</taxon>
        <taxon>Rhabditida</taxon>
        <taxon>Rhabditina</taxon>
        <taxon>Rhabditomorpha</taxon>
        <taxon>Strongyloidea</taxon>
        <taxon>Metastrongylidae</taxon>
        <taxon>Dictyocaulus</taxon>
    </lineage>
</organism>
<keyword evidence="13" id="KW-1185">Reference proteome</keyword>
<keyword evidence="6 12" id="KW-0418">Kinase</keyword>
<dbReference type="InterPro" id="IPR000900">
    <property type="entry name" value="Nebulin_repeat"/>
</dbReference>
<evidence type="ECO:0000256" key="4">
    <source>
        <dbReference type="ARBA" id="ARBA00022737"/>
    </source>
</evidence>
<dbReference type="SUPFAM" id="SSF56112">
    <property type="entry name" value="Protein kinase-like (PK-like)"/>
    <property type="match status" value="1"/>
</dbReference>
<dbReference type="Pfam" id="PF00069">
    <property type="entry name" value="Pkinase"/>
    <property type="match status" value="1"/>
</dbReference>
<evidence type="ECO:0000256" key="3">
    <source>
        <dbReference type="ARBA" id="ARBA00022679"/>
    </source>
</evidence>
<dbReference type="GO" id="GO:0005634">
    <property type="term" value="C:nucleus"/>
    <property type="evidence" value="ECO:0007669"/>
    <property type="project" value="TreeGrafter"/>
</dbReference>
<dbReference type="GO" id="GO:0035556">
    <property type="term" value="P:intracellular signal transduction"/>
    <property type="evidence" value="ECO:0007669"/>
    <property type="project" value="TreeGrafter"/>
</dbReference>
<dbReference type="GO" id="GO:0005524">
    <property type="term" value="F:ATP binding"/>
    <property type="evidence" value="ECO:0007669"/>
    <property type="project" value="UniProtKB-UniRule"/>
</dbReference>
<protein>
    <submittedName>
        <fullName evidence="12">Kinase domain protein</fullName>
    </submittedName>
</protein>
<keyword evidence="4" id="KW-0677">Repeat</keyword>
<keyword evidence="2" id="KW-0723">Serine/threonine-protein kinase</keyword>
<dbReference type="GO" id="GO:0004674">
    <property type="term" value="F:protein serine/threonine kinase activity"/>
    <property type="evidence" value="ECO:0007669"/>
    <property type="project" value="UniProtKB-KW"/>
</dbReference>
<reference evidence="13" key="2">
    <citation type="journal article" date="2016" name="Sci. Rep.">
        <title>Dictyocaulus viviparus genome, variome and transcriptome elucidate lungworm biology and support future intervention.</title>
        <authorList>
            <person name="McNulty S.N."/>
            <person name="Strube C."/>
            <person name="Rosa B.A."/>
            <person name="Martin J.C."/>
            <person name="Tyagi R."/>
            <person name="Choi Y.J."/>
            <person name="Wang Q."/>
            <person name="Hallsworth Pepin K."/>
            <person name="Zhang X."/>
            <person name="Ozersky P."/>
            <person name="Wilson R.K."/>
            <person name="Sternberg P.W."/>
            <person name="Gasser R.B."/>
            <person name="Mitreva M."/>
        </authorList>
    </citation>
    <scope>NUCLEOTIDE SEQUENCE [LARGE SCALE GENOMIC DNA]</scope>
    <source>
        <strain evidence="13">HannoverDv2000</strain>
    </source>
</reference>
<keyword evidence="8" id="KW-0460">Magnesium</keyword>
<feature type="region of interest" description="Disordered" evidence="10">
    <location>
        <begin position="951"/>
        <end position="970"/>
    </location>
</feature>
<dbReference type="OrthoDB" id="10260894at2759"/>
<dbReference type="EMBL" id="KN716590">
    <property type="protein sequence ID" value="KJH43130.1"/>
    <property type="molecule type" value="Genomic_DNA"/>
</dbReference>
<keyword evidence="5 9" id="KW-0547">Nucleotide-binding</keyword>
<dbReference type="PANTHER" id="PTHR24342">
    <property type="entry name" value="SERINE/THREONINE-PROTEIN KINASE 17"/>
    <property type="match status" value="1"/>
</dbReference>
<sequence length="970" mass="108705">MQTDGKIKVDENYPTEVDEPPLINAKKIESIRSDVKFDQCYECSKQLGDGKFGKVYQVREKSSGQEFAAKVIRIKKQADRQEVEREVSILTQLRHPRIAQIYDAFYTSNNEIVLVMEIVRGGELFDRVADENYVLTELAVVMIICQLCEAIDYIHEQNILHLDIKIKKQKHAEIQPENIMCVSQSGNRIKLIDFGLAQHYDGTQELRYMAGTPEFAAPEVIKYEQLDYHTDMWSVGVITYILLSGYSPFLGENIAETYCNVEKGVWEFTEEFDSVSKEAKDFISHLIVYKKEERMLPKQCLAHPWIAKHRANASNDANLEKPAGGPKMDNRQMLRYNAKRKLRRMFIYVKFLIELNRLRAVMKDRMSQNGKRYFDTLLKMAEEKEKQVMPGNLTEKIKTAKTDQIEEALTKSNKKCDIIVNTSGATTQNFFRSELKSDNSRSPVGKTSSIPEPITTVPPKKDTLCEITDKTTTVASTANKRTLIAQDKSKKSAFNLTSEVVEKKTRLVASLATMTENTKSESSGNENLLVNDLNITKPPQPTSAVKSKTTVKKKTSALASQCSSSSNTNLLKDVNEIAYNVPYNLSTEKFSSVEALSNERELLGVRKSSDLQAVTVTIKNTALDGQKITIDGVKKCPSTQAKPIGRLDGEDNTKENRDIGEKALRQSVQRKKERLTNIAYASKHVAEVSDTQPNAFISSTLSKKANSKKMDHAAQQQDIASHKLGSAVKEKLIKFNSCAAPLPVSGPTYKLFSNEHHGRKPLEQDSKIDRELPTMNERETDKSISLSSLTTVGSVISVDKSSTPLEPRSNVGHVPCKLGSVVREKLSKLNDAASRPTLNVPSVLNPHQKPTDFVHKKADEAEKSKESSVTVANELKTTLTRTKKQNTNVVETVEKIKKISAPGNVMVVATSVAKQDTSFHKRTTDEAESRGVLDSGTLLTKKIGNELHEHMNEKQRRTARNNLRTKQDDV</sequence>
<dbReference type="GO" id="GO:0043065">
    <property type="term" value="P:positive regulation of apoptotic process"/>
    <property type="evidence" value="ECO:0007669"/>
    <property type="project" value="TreeGrafter"/>
</dbReference>
<evidence type="ECO:0000259" key="11">
    <source>
        <dbReference type="PROSITE" id="PS50011"/>
    </source>
</evidence>
<dbReference type="FunFam" id="3.30.200.20:FF:000918">
    <property type="entry name" value="Myosin Light Chain Kinase related"/>
    <property type="match status" value="1"/>
</dbReference>
<dbReference type="PROSITE" id="PS51216">
    <property type="entry name" value="NEBULIN"/>
    <property type="match status" value="1"/>
</dbReference>
<feature type="domain" description="Protein kinase" evidence="11">
    <location>
        <begin position="41"/>
        <end position="306"/>
    </location>
</feature>
<evidence type="ECO:0000256" key="5">
    <source>
        <dbReference type="ARBA" id="ARBA00022741"/>
    </source>
</evidence>
<comment type="cofactor">
    <cofactor evidence="1">
        <name>Mg(2+)</name>
        <dbReference type="ChEBI" id="CHEBI:18420"/>
    </cofactor>
</comment>
<dbReference type="Proteomes" id="UP000053766">
    <property type="component" value="Unassembled WGS sequence"/>
</dbReference>
<name>A0A0D8XEP5_DICVI</name>
<evidence type="ECO:0000256" key="2">
    <source>
        <dbReference type="ARBA" id="ARBA00022527"/>
    </source>
</evidence>
<accession>A0A0D8XEP5</accession>
<keyword evidence="3" id="KW-0808">Transferase</keyword>
<dbReference type="PROSITE" id="PS00107">
    <property type="entry name" value="PROTEIN_KINASE_ATP"/>
    <property type="match status" value="1"/>
</dbReference>
<evidence type="ECO:0000256" key="8">
    <source>
        <dbReference type="ARBA" id="ARBA00022842"/>
    </source>
</evidence>
<dbReference type="AlphaFoldDB" id="A0A0D8XEP5"/>
<dbReference type="Gene3D" id="3.30.200.20">
    <property type="entry name" value="Phosphorylase Kinase, domain 1"/>
    <property type="match status" value="1"/>
</dbReference>
<feature type="compositionally biased region" description="Polar residues" evidence="10">
    <location>
        <begin position="440"/>
        <end position="450"/>
    </location>
</feature>
<evidence type="ECO:0000256" key="6">
    <source>
        <dbReference type="ARBA" id="ARBA00022777"/>
    </source>
</evidence>
<dbReference type="STRING" id="29172.A0A0D8XEP5"/>
<evidence type="ECO:0000313" key="12">
    <source>
        <dbReference type="EMBL" id="KJH43130.1"/>
    </source>
</evidence>
<dbReference type="InterPro" id="IPR017441">
    <property type="entry name" value="Protein_kinase_ATP_BS"/>
</dbReference>
<evidence type="ECO:0000256" key="9">
    <source>
        <dbReference type="PROSITE-ProRule" id="PRU10141"/>
    </source>
</evidence>
<proteinExistence type="predicted"/>
<dbReference type="InterPro" id="IPR011009">
    <property type="entry name" value="Kinase-like_dom_sf"/>
</dbReference>
<dbReference type="PROSITE" id="PS50011">
    <property type="entry name" value="PROTEIN_KINASE_DOM"/>
    <property type="match status" value="1"/>
</dbReference>
<keyword evidence="7 9" id="KW-0067">ATP-binding</keyword>
<dbReference type="Gene3D" id="1.10.510.10">
    <property type="entry name" value="Transferase(Phosphotransferase) domain 1"/>
    <property type="match status" value="1"/>
</dbReference>
<reference evidence="12 13" key="1">
    <citation type="submission" date="2013-11" db="EMBL/GenBank/DDBJ databases">
        <title>Draft genome of the bovine lungworm Dictyocaulus viviparus.</title>
        <authorList>
            <person name="Mitreva M."/>
        </authorList>
    </citation>
    <scope>NUCLEOTIDE SEQUENCE [LARGE SCALE GENOMIC DNA]</scope>
    <source>
        <strain evidence="12 13">HannoverDv2000</strain>
    </source>
</reference>
<dbReference type="GO" id="GO:0005737">
    <property type="term" value="C:cytoplasm"/>
    <property type="evidence" value="ECO:0007669"/>
    <property type="project" value="UniProtKB-ARBA"/>
</dbReference>
<feature type="region of interest" description="Disordered" evidence="10">
    <location>
        <begin position="753"/>
        <end position="781"/>
    </location>
</feature>
<evidence type="ECO:0000313" key="13">
    <source>
        <dbReference type="Proteomes" id="UP000053766"/>
    </source>
</evidence>
<dbReference type="InterPro" id="IPR000719">
    <property type="entry name" value="Prot_kinase_dom"/>
</dbReference>